<evidence type="ECO:0000256" key="7">
    <source>
        <dbReference type="RuleBase" id="RU003991"/>
    </source>
</evidence>
<dbReference type="Pfam" id="PF00717">
    <property type="entry name" value="Peptidase_S24"/>
    <property type="match status" value="1"/>
</dbReference>
<dbReference type="InterPro" id="IPR036390">
    <property type="entry name" value="WH_DNA-bd_sf"/>
</dbReference>
<dbReference type="Gene3D" id="1.10.10.10">
    <property type="entry name" value="Winged helix-like DNA-binding domain superfamily/Winged helix DNA-binding domain"/>
    <property type="match status" value="1"/>
</dbReference>
<gene>
    <name evidence="10" type="ORF">LQ318_05330</name>
</gene>
<organism evidence="10 11">
    <name type="scientific">Fodinibius salicampi</name>
    <dbReference type="NCBI Taxonomy" id="1920655"/>
    <lineage>
        <taxon>Bacteria</taxon>
        <taxon>Pseudomonadati</taxon>
        <taxon>Balneolota</taxon>
        <taxon>Balneolia</taxon>
        <taxon>Balneolales</taxon>
        <taxon>Balneolaceae</taxon>
        <taxon>Fodinibius</taxon>
    </lineage>
</organism>
<evidence type="ECO:0000256" key="2">
    <source>
        <dbReference type="ARBA" id="ARBA00022763"/>
    </source>
</evidence>
<dbReference type="InterPro" id="IPR039418">
    <property type="entry name" value="LexA-like"/>
</dbReference>
<comment type="caution">
    <text evidence="10">The sequence shown here is derived from an EMBL/GenBank/DDBJ whole genome shotgun (WGS) entry which is preliminary data.</text>
</comment>
<dbReference type="SUPFAM" id="SSF46785">
    <property type="entry name" value="Winged helix' DNA-binding domain"/>
    <property type="match status" value="1"/>
</dbReference>
<evidence type="ECO:0000256" key="1">
    <source>
        <dbReference type="ARBA" id="ARBA00007484"/>
    </source>
</evidence>
<keyword evidence="2" id="KW-0227">DNA damage</keyword>
<dbReference type="EMBL" id="JAJNDC010000001">
    <property type="protein sequence ID" value="MCW9712324.1"/>
    <property type="molecule type" value="Genomic_DNA"/>
</dbReference>
<dbReference type="InterPro" id="IPR050077">
    <property type="entry name" value="LexA_repressor"/>
</dbReference>
<feature type="domain" description="LexA repressor DNA-binding" evidence="9">
    <location>
        <begin position="4"/>
        <end position="59"/>
    </location>
</feature>
<dbReference type="Proteomes" id="UP001207337">
    <property type="component" value="Unassembled WGS sequence"/>
</dbReference>
<sequence length="212" mass="24007">MITKDLTNKQSKFFRHLLEYARDHGNLPSYQTIMEHTWITSKNGVHQYFKALCDKNYLQSTGWGGYELHPSKQFLVDSPENPIPIRGIITAGAMQEAVDTDLGSLSIRNLFPQAQSPYCVRVSGTSMEEAGIHDGDLVILDDSPITDGDIGAILYDGQTTLKEIRKSDRQVVLYPKSSNHRPIIIEPDEFEEIRVLGKYIAHFHDGKVRYVN</sequence>
<protein>
    <submittedName>
        <fullName evidence="10">Repressor LexA</fullName>
    </submittedName>
</protein>
<dbReference type="Pfam" id="PF01726">
    <property type="entry name" value="LexA_DNA_bind"/>
    <property type="match status" value="1"/>
</dbReference>
<dbReference type="SUPFAM" id="SSF51306">
    <property type="entry name" value="LexA/Signal peptidase"/>
    <property type="match status" value="1"/>
</dbReference>
<dbReference type="PRINTS" id="PR00726">
    <property type="entry name" value="LEXASERPTASE"/>
</dbReference>
<proteinExistence type="inferred from homology"/>
<evidence type="ECO:0000313" key="10">
    <source>
        <dbReference type="EMBL" id="MCW9712324.1"/>
    </source>
</evidence>
<dbReference type="CDD" id="cd06529">
    <property type="entry name" value="S24_LexA-like"/>
    <property type="match status" value="1"/>
</dbReference>
<keyword evidence="3 7" id="KW-0378">Hydrolase</keyword>
<accession>A0ABT3PWT4</accession>
<comment type="similarity">
    <text evidence="1 7">Belongs to the peptidase S24 family.</text>
</comment>
<dbReference type="InterPro" id="IPR036388">
    <property type="entry name" value="WH-like_DNA-bd_sf"/>
</dbReference>
<dbReference type="PANTHER" id="PTHR33516:SF2">
    <property type="entry name" value="LEXA REPRESSOR-RELATED"/>
    <property type="match status" value="1"/>
</dbReference>
<evidence type="ECO:0000259" key="8">
    <source>
        <dbReference type="Pfam" id="PF00717"/>
    </source>
</evidence>
<dbReference type="Gene3D" id="2.10.109.10">
    <property type="entry name" value="Umud Fragment, subunit A"/>
    <property type="match status" value="1"/>
</dbReference>
<dbReference type="InterPro" id="IPR006199">
    <property type="entry name" value="LexA_DNA-bd_dom"/>
</dbReference>
<evidence type="ECO:0000313" key="11">
    <source>
        <dbReference type="Proteomes" id="UP001207337"/>
    </source>
</evidence>
<dbReference type="InterPro" id="IPR015927">
    <property type="entry name" value="Peptidase_S24_S26A/B/C"/>
</dbReference>
<dbReference type="RefSeq" id="WP_265788196.1">
    <property type="nucleotide sequence ID" value="NZ_BAABRS010000001.1"/>
</dbReference>
<keyword evidence="6" id="KW-0742">SOS response</keyword>
<keyword evidence="4 7" id="KW-0068">Autocatalytic cleavage</keyword>
<keyword evidence="5" id="KW-0234">DNA repair</keyword>
<evidence type="ECO:0000256" key="3">
    <source>
        <dbReference type="ARBA" id="ARBA00022801"/>
    </source>
</evidence>
<keyword evidence="11" id="KW-1185">Reference proteome</keyword>
<evidence type="ECO:0000256" key="6">
    <source>
        <dbReference type="ARBA" id="ARBA00023236"/>
    </source>
</evidence>
<evidence type="ECO:0000256" key="5">
    <source>
        <dbReference type="ARBA" id="ARBA00023204"/>
    </source>
</evidence>
<dbReference type="InterPro" id="IPR006197">
    <property type="entry name" value="Peptidase_S24_LexA"/>
</dbReference>
<evidence type="ECO:0000259" key="9">
    <source>
        <dbReference type="Pfam" id="PF01726"/>
    </source>
</evidence>
<reference evidence="10 11" key="1">
    <citation type="submission" date="2021-11" db="EMBL/GenBank/DDBJ databases">
        <title>Aliifidinibius sp. nov., a new bacterium isolated from saline soil.</title>
        <authorList>
            <person name="Galisteo C."/>
            <person name="De La Haba R."/>
            <person name="Sanchez-Porro C."/>
            <person name="Ventosa A."/>
        </authorList>
    </citation>
    <scope>NUCLEOTIDE SEQUENCE [LARGE SCALE GENOMIC DNA]</scope>
    <source>
        <strain evidence="10 11">KACC 190600</strain>
    </source>
</reference>
<dbReference type="PANTHER" id="PTHR33516">
    <property type="entry name" value="LEXA REPRESSOR"/>
    <property type="match status" value="1"/>
</dbReference>
<feature type="domain" description="Peptidase S24/S26A/S26B/S26C" evidence="8">
    <location>
        <begin position="86"/>
        <end position="199"/>
    </location>
</feature>
<dbReference type="InterPro" id="IPR036286">
    <property type="entry name" value="LexA/Signal_pep-like_sf"/>
</dbReference>
<name>A0ABT3PWT4_9BACT</name>
<evidence type="ECO:0000256" key="4">
    <source>
        <dbReference type="ARBA" id="ARBA00022813"/>
    </source>
</evidence>